<dbReference type="InterPro" id="IPR001296">
    <property type="entry name" value="Glyco_trans_1"/>
</dbReference>
<feature type="domain" description="Glycosyl transferase family 1" evidence="3">
    <location>
        <begin position="267"/>
        <end position="363"/>
    </location>
</feature>
<dbReference type="Gene3D" id="3.40.50.2000">
    <property type="entry name" value="Glycogen Phosphorylase B"/>
    <property type="match status" value="2"/>
</dbReference>
<organism evidence="4 5">
    <name type="scientific">Humidesulfovibrio mexicanus</name>
    <dbReference type="NCBI Taxonomy" id="147047"/>
    <lineage>
        <taxon>Bacteria</taxon>
        <taxon>Pseudomonadati</taxon>
        <taxon>Thermodesulfobacteriota</taxon>
        <taxon>Desulfovibrionia</taxon>
        <taxon>Desulfovibrionales</taxon>
        <taxon>Desulfovibrionaceae</taxon>
        <taxon>Humidesulfovibrio</taxon>
    </lineage>
</organism>
<dbReference type="GO" id="GO:0016757">
    <property type="term" value="F:glycosyltransferase activity"/>
    <property type="evidence" value="ECO:0007669"/>
    <property type="project" value="UniProtKB-KW"/>
</dbReference>
<dbReference type="RefSeq" id="WP_089274008.1">
    <property type="nucleotide sequence ID" value="NZ_FZOC01000003.1"/>
</dbReference>
<dbReference type="Proteomes" id="UP000198324">
    <property type="component" value="Unassembled WGS sequence"/>
</dbReference>
<evidence type="ECO:0000313" key="4">
    <source>
        <dbReference type="EMBL" id="SNR91232.1"/>
    </source>
</evidence>
<evidence type="ECO:0000313" key="5">
    <source>
        <dbReference type="Proteomes" id="UP000198324"/>
    </source>
</evidence>
<sequence>MTAPAAVLHHATLPHRGGAVRVARLLIAAQRKAGLDARLGFELDETDPEALGGHPDPEGAGVPLVGPLAPTELGRAWDALPRGTTLHLHTSHHWPELFSSLPDNAAQRRVLLTLHDATPLTGGCAYPLDCPHFPACADPCPRDYADARARQASTLALLDRLRPGIVSPSAWLARLARSALPGHVVRVVPNGVPWPPAAGLIPRARARALLGLPPDAPVALFAAHGGAKAAYKAGPQWRTLWAALRQRLPRALGFAVGGDDMAKEHGLTLWPYVDRAKLALLMRAADALVYPTMADNHPLVLLEAASQELPVASFAVGGVTEIVAHGETGLLCRPGDGGALLDAAHSLLAEPGLARRMGRAARSHGEGRFRAERMAADYAALLEG</sequence>
<dbReference type="EMBL" id="FZOC01000003">
    <property type="protein sequence ID" value="SNR91232.1"/>
    <property type="molecule type" value="Genomic_DNA"/>
</dbReference>
<keyword evidence="1" id="KW-0328">Glycosyltransferase</keyword>
<reference evidence="4 5" key="1">
    <citation type="submission" date="2017-06" db="EMBL/GenBank/DDBJ databases">
        <authorList>
            <person name="Kim H.J."/>
            <person name="Triplett B.A."/>
        </authorList>
    </citation>
    <scope>NUCLEOTIDE SEQUENCE [LARGE SCALE GENOMIC DNA]</scope>
    <source>
        <strain evidence="4 5">DSM 13116</strain>
    </source>
</reference>
<dbReference type="AlphaFoldDB" id="A0A239A722"/>
<evidence type="ECO:0000259" key="3">
    <source>
        <dbReference type="Pfam" id="PF00534"/>
    </source>
</evidence>
<dbReference type="PANTHER" id="PTHR12526">
    <property type="entry name" value="GLYCOSYLTRANSFERASE"/>
    <property type="match status" value="1"/>
</dbReference>
<dbReference type="Pfam" id="PF00534">
    <property type="entry name" value="Glycos_transf_1"/>
    <property type="match status" value="1"/>
</dbReference>
<evidence type="ECO:0000256" key="2">
    <source>
        <dbReference type="ARBA" id="ARBA00022679"/>
    </source>
</evidence>
<gene>
    <name evidence="4" type="ORF">SAMN04488503_1870</name>
</gene>
<dbReference type="OrthoDB" id="9790710at2"/>
<dbReference type="PANTHER" id="PTHR12526:SF510">
    <property type="entry name" value="D-INOSITOL 3-PHOSPHATE GLYCOSYLTRANSFERASE"/>
    <property type="match status" value="1"/>
</dbReference>
<keyword evidence="2 4" id="KW-0808">Transferase</keyword>
<proteinExistence type="predicted"/>
<evidence type="ECO:0000256" key="1">
    <source>
        <dbReference type="ARBA" id="ARBA00022676"/>
    </source>
</evidence>
<protein>
    <submittedName>
        <fullName evidence="4">Glycosyltransferase involved in cell wall bisynthesis</fullName>
    </submittedName>
</protein>
<keyword evidence="5" id="KW-1185">Reference proteome</keyword>
<name>A0A239A722_9BACT</name>
<accession>A0A239A722</accession>
<dbReference type="SUPFAM" id="SSF53756">
    <property type="entry name" value="UDP-Glycosyltransferase/glycogen phosphorylase"/>
    <property type="match status" value="1"/>
</dbReference>